<keyword evidence="2" id="KW-1003">Cell membrane</keyword>
<feature type="transmembrane region" description="Helical" evidence="7">
    <location>
        <begin position="753"/>
        <end position="779"/>
    </location>
</feature>
<dbReference type="InterPro" id="IPR025857">
    <property type="entry name" value="MacB_PCD"/>
</dbReference>
<dbReference type="Pfam" id="PF02687">
    <property type="entry name" value="FtsX"/>
    <property type="match status" value="2"/>
</dbReference>
<keyword evidence="4 7" id="KW-1133">Transmembrane helix</keyword>
<evidence type="ECO:0000256" key="6">
    <source>
        <dbReference type="ARBA" id="ARBA00038076"/>
    </source>
</evidence>
<feature type="transmembrane region" description="Helical" evidence="7">
    <location>
        <begin position="344"/>
        <end position="366"/>
    </location>
</feature>
<feature type="domain" description="ABC3 transporter permease C-terminal" evidence="8">
    <location>
        <begin position="255"/>
        <end position="377"/>
    </location>
</feature>
<evidence type="ECO:0000256" key="2">
    <source>
        <dbReference type="ARBA" id="ARBA00022475"/>
    </source>
</evidence>
<evidence type="ECO:0000256" key="7">
    <source>
        <dbReference type="SAM" id="Phobius"/>
    </source>
</evidence>
<keyword evidence="11" id="KW-1185">Reference proteome</keyword>
<evidence type="ECO:0000259" key="9">
    <source>
        <dbReference type="Pfam" id="PF12704"/>
    </source>
</evidence>
<gene>
    <name evidence="10" type="ORF">ACFQRF_00820</name>
</gene>
<reference evidence="11" key="1">
    <citation type="journal article" date="2019" name="Int. J. Syst. Evol. Microbiol.">
        <title>The Global Catalogue of Microorganisms (GCM) 10K type strain sequencing project: providing services to taxonomists for standard genome sequencing and annotation.</title>
        <authorList>
            <consortium name="The Broad Institute Genomics Platform"/>
            <consortium name="The Broad Institute Genome Sequencing Center for Infectious Disease"/>
            <person name="Wu L."/>
            <person name="Ma J."/>
        </authorList>
    </citation>
    <scope>NUCLEOTIDE SEQUENCE [LARGE SCALE GENOMIC DNA]</scope>
    <source>
        <strain evidence="11">CGMCC 4.7382</strain>
    </source>
</reference>
<organism evidence="10 11">
    <name type="scientific">Marinactinospora rubrisoli</name>
    <dbReference type="NCBI Taxonomy" id="2715399"/>
    <lineage>
        <taxon>Bacteria</taxon>
        <taxon>Bacillati</taxon>
        <taxon>Actinomycetota</taxon>
        <taxon>Actinomycetes</taxon>
        <taxon>Streptosporangiales</taxon>
        <taxon>Nocardiopsidaceae</taxon>
        <taxon>Marinactinospora</taxon>
    </lineage>
</organism>
<feature type="transmembrane region" description="Helical" evidence="7">
    <location>
        <begin position="700"/>
        <end position="732"/>
    </location>
</feature>
<feature type="transmembrane region" description="Helical" evidence="7">
    <location>
        <begin position="791"/>
        <end position="815"/>
    </location>
</feature>
<comment type="similarity">
    <text evidence="6">Belongs to the ABC-4 integral membrane protein family.</text>
</comment>
<evidence type="ECO:0000313" key="11">
    <source>
        <dbReference type="Proteomes" id="UP001596540"/>
    </source>
</evidence>
<dbReference type="Pfam" id="PF12704">
    <property type="entry name" value="MacB_PCD"/>
    <property type="match status" value="2"/>
</dbReference>
<evidence type="ECO:0000313" key="10">
    <source>
        <dbReference type="EMBL" id="MFC7326267.1"/>
    </source>
</evidence>
<feature type="transmembrane region" description="Helical" evidence="7">
    <location>
        <begin position="480"/>
        <end position="500"/>
    </location>
</feature>
<dbReference type="PANTHER" id="PTHR30572">
    <property type="entry name" value="MEMBRANE COMPONENT OF TRANSPORTER-RELATED"/>
    <property type="match status" value="1"/>
</dbReference>
<feature type="domain" description="ABC3 transporter permease C-terminal" evidence="8">
    <location>
        <begin position="711"/>
        <end position="824"/>
    </location>
</feature>
<proteinExistence type="inferred from homology"/>
<feature type="transmembrane region" description="Helical" evidence="7">
    <location>
        <begin position="301"/>
        <end position="324"/>
    </location>
</feature>
<feature type="domain" description="MacB-like periplasmic core" evidence="9">
    <location>
        <begin position="481"/>
        <end position="675"/>
    </location>
</feature>
<accession>A0ABW2KB82</accession>
<dbReference type="InterPro" id="IPR003838">
    <property type="entry name" value="ABC3_permease_C"/>
</dbReference>
<dbReference type="RefSeq" id="WP_379868041.1">
    <property type="nucleotide sequence ID" value="NZ_JBHTBH010000001.1"/>
</dbReference>
<comment type="caution">
    <text evidence="10">The sequence shown here is derived from an EMBL/GenBank/DDBJ whole genome shotgun (WGS) entry which is preliminary data.</text>
</comment>
<keyword evidence="3 7" id="KW-0812">Transmembrane</keyword>
<feature type="domain" description="MacB-like periplasmic core" evidence="9">
    <location>
        <begin position="17"/>
        <end position="220"/>
    </location>
</feature>
<feature type="transmembrane region" description="Helical" evidence="7">
    <location>
        <begin position="254"/>
        <end position="278"/>
    </location>
</feature>
<dbReference type="EMBL" id="JBHTBH010000001">
    <property type="protein sequence ID" value="MFC7326267.1"/>
    <property type="molecule type" value="Genomic_DNA"/>
</dbReference>
<name>A0ABW2KB82_9ACTN</name>
<sequence>MFRTTMAGLRFHRGRLVTTALAIALGVMFVSGTLVFSDTLRAAFSAQVMGSADTLDAVARPTEDGADGLPPAVLDDIRALPEVESADGVVRGDAALLDKEGRALGPVPTAGVSVGGVVRHRADEGALPAAGDEVALATVSADVTGYGIGDTVTVLDAEGARHEFTVTGLVDFGADAELAYRGAVAFTHETAVAMTGRDDYAEIDVVGVAGAPDEAVAEAVAGAAGAAEVVTGRELGGELARAAGAPADSLATALMLFALISVLVAAIVIYNTFAILIAQRQRELALLRCVGASRGQVFRSVLLEALAVGLVASAAGVLAGIAVGTAGAVLGGEAFGAGGPARPVVGAAPVITGLLVGTVVTVVAAVPPARQATNVPPLSALRASAVAAGLEKGIGWKRTGAAAAFFLAAAGMLAVALRGPSGQLGLVLVTVAGMTSFVGVVIASPLLVRAVAAAAGVVTRRMGVTGALAADNARRSPRRAATAMIALTVGATLITGYSVIDASLRTTLEEQFEREFPADYRLGGQYAGEEHAGVPADVAADLNASPVIERAISVRRAYTERPGGSLPVTAYVGGRLGTDVGAETEEGDLADVRPGAVAVSQNAAEGAGVGDTVSVATETGPREYEIAAVTAGQEMWGVTMDPADFAAAFPDSGTDASVLVRAAGDADPAEVRDAVYDAVAEYPSVQVSSTAESRQQIDELLGIAFLTIAAMLGLAILIAVFGIANTMALSVLERTRESALLRALGLSGRQLRTMLGLEAVLLCLTGAAVGIGLGVFFGWAAGAATLSSMKFALPAGQIAVFIAVSVAAGLLASALPARRAARTSISATLAGA</sequence>
<dbReference type="PANTHER" id="PTHR30572:SF4">
    <property type="entry name" value="ABC TRANSPORTER PERMEASE YTRF"/>
    <property type="match status" value="1"/>
</dbReference>
<dbReference type="InterPro" id="IPR050250">
    <property type="entry name" value="Macrolide_Exporter_MacB"/>
</dbReference>
<feature type="transmembrane region" description="Helical" evidence="7">
    <location>
        <begin position="437"/>
        <end position="459"/>
    </location>
</feature>
<feature type="transmembrane region" description="Helical" evidence="7">
    <location>
        <begin position="400"/>
        <end position="417"/>
    </location>
</feature>
<evidence type="ECO:0000256" key="4">
    <source>
        <dbReference type="ARBA" id="ARBA00022989"/>
    </source>
</evidence>
<evidence type="ECO:0000256" key="3">
    <source>
        <dbReference type="ARBA" id="ARBA00022692"/>
    </source>
</evidence>
<dbReference type="Proteomes" id="UP001596540">
    <property type="component" value="Unassembled WGS sequence"/>
</dbReference>
<evidence type="ECO:0000259" key="8">
    <source>
        <dbReference type="Pfam" id="PF02687"/>
    </source>
</evidence>
<protein>
    <submittedName>
        <fullName evidence="10">ABC transporter permease</fullName>
    </submittedName>
</protein>
<keyword evidence="5 7" id="KW-0472">Membrane</keyword>
<evidence type="ECO:0000256" key="1">
    <source>
        <dbReference type="ARBA" id="ARBA00004651"/>
    </source>
</evidence>
<evidence type="ECO:0000256" key="5">
    <source>
        <dbReference type="ARBA" id="ARBA00023136"/>
    </source>
</evidence>
<comment type="subcellular location">
    <subcellularLocation>
        <location evidence="1">Cell membrane</location>
        <topology evidence="1">Multi-pass membrane protein</topology>
    </subcellularLocation>
</comment>